<dbReference type="InterPro" id="IPR025398">
    <property type="entry name" value="DUF4371"/>
</dbReference>
<accession>A0A3B3QIH1</accession>
<dbReference type="GeneTree" id="ENSGT00940000162068"/>
<dbReference type="SUPFAM" id="SSF53098">
    <property type="entry name" value="Ribonuclease H-like"/>
    <property type="match status" value="1"/>
</dbReference>
<feature type="domain" description="TTF-type" evidence="2">
    <location>
        <begin position="152"/>
        <end position="236"/>
    </location>
</feature>
<evidence type="ECO:0000256" key="1">
    <source>
        <dbReference type="SAM" id="MobiDB-lite"/>
    </source>
</evidence>
<evidence type="ECO:0000313" key="3">
    <source>
        <dbReference type="Ensembl" id="ENSPKIP00000005913.1"/>
    </source>
</evidence>
<dbReference type="InterPro" id="IPR008906">
    <property type="entry name" value="HATC_C_dom"/>
</dbReference>
<protein>
    <recommendedName>
        <fullName evidence="2">TTF-type domain-containing protein</fullName>
    </recommendedName>
</protein>
<feature type="compositionally biased region" description="Polar residues" evidence="1">
    <location>
        <begin position="99"/>
        <end position="113"/>
    </location>
</feature>
<dbReference type="SMART" id="SM00597">
    <property type="entry name" value="ZnF_TTF"/>
    <property type="match status" value="1"/>
</dbReference>
<sequence length="809" mass="90740">MHKKKIFKHIGQVGEHSLVQHVAVPTTWHNTSGAQLVTLQVNTWPCPTVQKGPSNCHNQILCERPLSLVQLLGSSEMRILLAGSPSGNPATWPYAPMSGTETPTQSSSSAPVSATPNLCLQQNVQSGLPDLNMDSPSQPILMNYPKRAFGKTLRRFSASWYQSRPWLEYSVVRDVSFCFACRKFSVSNSDREDIFTKHGYANWKKALEKDGGFHKHASSIPHASSLRGNVVQQIEAASADEIRQRREYMRRILAVTCMLGKQGLPFRGHNETAESHNKGNFMECMALLQKFDPFLQNYTPPSNSTYLSPVSQNEMIDCCSKEVTSTIIKEMHEAKMFAIMADEARDGHTEQLAICVRYVTEGTVKERFLSLTEMRSFDAKSITEALERKLQEGIAQLKCVAQTYDGAAVMSGAAGGVQSLFRERHPEAIYVHCYAHELNLVLCHTCRGITEATEFFSLLKNLYSFFSFSLVSHHKFKEAQTKLGLQPCELVQLSNTRWACQLRTVNAVLDNLPAIIECLAVINTATAVGLKTKICKFSFVYLLTLFKDLLSVVAGLHKYLQKETIDLPQALAYKDAVCDALKQKRSDSTAADMYARAKALSEDNHIIIEEKLPGQRQKTKRMDDFVVESACGAHRGIRTEAEQLKTKLLYPCLDRMVTELENRFSAVNAALLKGIQACSPTSENFLSDPHLAEFAHHYNIDLKTEEVMIARHFLTRKKQAGAAPQDMISVYNLLDSDMFPSLKSVIQVALTVPVSSCTCERSFSVLRRLHIWLRRTMGQCRLHQLAVMAIEKEVLDQDEKGFVPQMKNN</sequence>
<dbReference type="Ensembl" id="ENSPKIT00000029928.1">
    <property type="protein sequence ID" value="ENSPKIP00000005913.1"/>
    <property type="gene ID" value="ENSPKIG00000022405.1"/>
</dbReference>
<dbReference type="Proteomes" id="UP000261540">
    <property type="component" value="Unplaced"/>
</dbReference>
<evidence type="ECO:0000313" key="4">
    <source>
        <dbReference type="Proteomes" id="UP000261540"/>
    </source>
</evidence>
<dbReference type="PANTHER" id="PTHR45749">
    <property type="match status" value="1"/>
</dbReference>
<dbReference type="PANTHER" id="PTHR45749:SF21">
    <property type="entry name" value="DUF4371 DOMAIN-CONTAINING PROTEIN"/>
    <property type="match status" value="1"/>
</dbReference>
<evidence type="ECO:0000259" key="2">
    <source>
        <dbReference type="SMART" id="SM00597"/>
    </source>
</evidence>
<proteinExistence type="predicted"/>
<dbReference type="Pfam" id="PF05699">
    <property type="entry name" value="Dimer_Tnp_hAT"/>
    <property type="match status" value="1"/>
</dbReference>
<keyword evidence="4" id="KW-1185">Reference proteome</keyword>
<dbReference type="Pfam" id="PF14291">
    <property type="entry name" value="DUF4371"/>
    <property type="match status" value="1"/>
</dbReference>
<feature type="region of interest" description="Disordered" evidence="1">
    <location>
        <begin position="92"/>
        <end position="113"/>
    </location>
</feature>
<organism evidence="3 4">
    <name type="scientific">Paramormyrops kingsleyae</name>
    <dbReference type="NCBI Taxonomy" id="1676925"/>
    <lineage>
        <taxon>Eukaryota</taxon>
        <taxon>Metazoa</taxon>
        <taxon>Chordata</taxon>
        <taxon>Craniata</taxon>
        <taxon>Vertebrata</taxon>
        <taxon>Euteleostomi</taxon>
        <taxon>Actinopterygii</taxon>
        <taxon>Neopterygii</taxon>
        <taxon>Teleostei</taxon>
        <taxon>Osteoglossocephala</taxon>
        <taxon>Osteoglossomorpha</taxon>
        <taxon>Osteoglossiformes</taxon>
        <taxon>Mormyridae</taxon>
        <taxon>Paramormyrops</taxon>
    </lineage>
</organism>
<reference evidence="3" key="1">
    <citation type="submission" date="2025-08" db="UniProtKB">
        <authorList>
            <consortium name="Ensembl"/>
        </authorList>
    </citation>
    <scope>IDENTIFICATION</scope>
</reference>
<dbReference type="InterPro" id="IPR012337">
    <property type="entry name" value="RNaseH-like_sf"/>
</dbReference>
<dbReference type="InterPro" id="IPR006580">
    <property type="entry name" value="Znf_TTF"/>
</dbReference>
<dbReference type="GO" id="GO:0046983">
    <property type="term" value="F:protein dimerization activity"/>
    <property type="evidence" value="ECO:0007669"/>
    <property type="project" value="InterPro"/>
</dbReference>
<name>A0A3B3QIH1_9TELE</name>
<dbReference type="STRING" id="1676925.ENSPKIP00000005913"/>
<reference evidence="3" key="2">
    <citation type="submission" date="2025-09" db="UniProtKB">
        <authorList>
            <consortium name="Ensembl"/>
        </authorList>
    </citation>
    <scope>IDENTIFICATION</scope>
</reference>
<dbReference type="AlphaFoldDB" id="A0A3B3QIH1"/>